<organism evidence="1 2">
    <name type="scientific">Luteimonas fraxinea</name>
    <dbReference type="NCBI Taxonomy" id="2901869"/>
    <lineage>
        <taxon>Bacteria</taxon>
        <taxon>Pseudomonadati</taxon>
        <taxon>Pseudomonadota</taxon>
        <taxon>Gammaproteobacteria</taxon>
        <taxon>Lysobacterales</taxon>
        <taxon>Lysobacteraceae</taxon>
        <taxon>Luteimonas</taxon>
    </lineage>
</organism>
<sequence length="311" mass="32567">MSFPARSPDASRRRRNVHAVTLLLPLMLWLAACQRDETAEPAPAVGAATPVEAVTLLTSHLRAGDLAAFARDAATPELLPELDAAWRAGRTRWPLDELPLSAQMPSVLAALSAPQAERVLLQTFNRQFAGAEREMRSAAAGLGGFAIQYLEQGGDFSEDERAHYTQLIAAASAWAGAAPLADRARAQETISALVAAARAGGIASDAALGAAGMQAGLTGLSPLFTAGKLRLAAYGLDLDQAFDSVAATLESQTGDAARVRMRYLLADRPVDAVIAVERHDGRWYVSDFLAHAREAAVSPAAAAPAAAPAEP</sequence>
<reference evidence="1" key="1">
    <citation type="submission" date="2021-12" db="EMBL/GenBank/DDBJ databases">
        <authorList>
            <person name="Ulrich A."/>
        </authorList>
    </citation>
    <scope>NUCLEOTIDE SEQUENCE</scope>
    <source>
        <strain evidence="1">A1P009</strain>
    </source>
</reference>
<evidence type="ECO:0000313" key="2">
    <source>
        <dbReference type="Proteomes" id="UP001430360"/>
    </source>
</evidence>
<dbReference type="EMBL" id="JAJQKU010000011">
    <property type="protein sequence ID" value="MCD9098973.1"/>
    <property type="molecule type" value="Genomic_DNA"/>
</dbReference>
<keyword evidence="2" id="KW-1185">Reference proteome</keyword>
<evidence type="ECO:0000313" key="1">
    <source>
        <dbReference type="EMBL" id="MCD9098973.1"/>
    </source>
</evidence>
<accession>A0ABS8UJU6</accession>
<name>A0ABS8UJU6_9GAMM</name>
<comment type="caution">
    <text evidence="1">The sequence shown here is derived from an EMBL/GenBank/DDBJ whole genome shotgun (WGS) entry which is preliminary data.</text>
</comment>
<dbReference type="RefSeq" id="WP_232138416.1">
    <property type="nucleotide sequence ID" value="NZ_CP089507.1"/>
</dbReference>
<dbReference type="PROSITE" id="PS51257">
    <property type="entry name" value="PROKAR_LIPOPROTEIN"/>
    <property type="match status" value="1"/>
</dbReference>
<proteinExistence type="predicted"/>
<gene>
    <name evidence="1" type="ORF">LTT95_18765</name>
</gene>
<dbReference type="Proteomes" id="UP001430360">
    <property type="component" value="Unassembled WGS sequence"/>
</dbReference>
<protein>
    <submittedName>
        <fullName evidence="1">Uncharacterized protein</fullName>
    </submittedName>
</protein>
<reference evidence="1" key="2">
    <citation type="journal article" date="2022" name="Syst. Appl. Microbiol.">
        <title>Physiological and genomic characterisation of Luteimonas fraxinea sp. nov., a bacterial species associated with trees tolerant to ash dieback.</title>
        <authorList>
            <person name="Ulrich K."/>
            <person name="Becker R."/>
            <person name="Behrendt U."/>
            <person name="Kube M."/>
            <person name="Schneck V."/>
            <person name="Ulrich A."/>
        </authorList>
    </citation>
    <scope>NUCLEOTIDE SEQUENCE</scope>
    <source>
        <strain evidence="1">A1P009</strain>
    </source>
</reference>